<reference evidence="2" key="1">
    <citation type="journal article" date="2014" name="Int. J. Syst. Evol. Microbiol.">
        <title>Complete genome sequence of Corynebacterium casei LMG S-19264T (=DSM 44701T), isolated from a smear-ripened cheese.</title>
        <authorList>
            <consortium name="US DOE Joint Genome Institute (JGI-PGF)"/>
            <person name="Walter F."/>
            <person name="Albersmeier A."/>
            <person name="Kalinowski J."/>
            <person name="Ruckert C."/>
        </authorList>
    </citation>
    <scope>NUCLEOTIDE SEQUENCE</scope>
    <source>
        <strain evidence="2">CCM 7905</strain>
    </source>
</reference>
<dbReference type="CDD" id="cd06262">
    <property type="entry name" value="metallo-hydrolase-like_MBL-fold"/>
    <property type="match status" value="1"/>
</dbReference>
<name>A0A917D5B8_9NOCA</name>
<dbReference type="InterPro" id="IPR051453">
    <property type="entry name" value="MBL_Glyoxalase_II"/>
</dbReference>
<sequence length="240" mass="25594">MTVLIDGSLPTMNEQRMAIDDEYTGEVSTSTPPQRRRLSNATIVKMSVGPMDNNAYLVVCSATGQALLIDAANDSDRLSQMIDENAPSLSVIVTTHRHPDHWQALADVVGGTAAPTAAHRLDADPLPVTPTRLLDDGDTVSVGDLTLDVVHLVGHTPGSIALGLTDPATGTVHLFTGDSLFPGGVGKTADDAAFTSLLDDVESKLFARYDDSTVVYPGHGKDTTLGAERPHLKEWRERGW</sequence>
<reference evidence="2" key="2">
    <citation type="submission" date="2020-09" db="EMBL/GenBank/DDBJ databases">
        <authorList>
            <person name="Sun Q."/>
            <person name="Sedlacek I."/>
        </authorList>
    </citation>
    <scope>NUCLEOTIDE SEQUENCE</scope>
    <source>
        <strain evidence="2">CCM 7905</strain>
    </source>
</reference>
<dbReference type="SMART" id="SM00849">
    <property type="entry name" value="Lactamase_B"/>
    <property type="match status" value="1"/>
</dbReference>
<organism evidence="2 3">
    <name type="scientific">Rhodococcoides trifolii</name>
    <dbReference type="NCBI Taxonomy" id="908250"/>
    <lineage>
        <taxon>Bacteria</taxon>
        <taxon>Bacillati</taxon>
        <taxon>Actinomycetota</taxon>
        <taxon>Actinomycetes</taxon>
        <taxon>Mycobacteriales</taxon>
        <taxon>Nocardiaceae</taxon>
        <taxon>Rhodococcoides</taxon>
    </lineage>
</organism>
<dbReference type="SUPFAM" id="SSF56281">
    <property type="entry name" value="Metallo-hydrolase/oxidoreductase"/>
    <property type="match status" value="1"/>
</dbReference>
<dbReference type="InterPro" id="IPR036866">
    <property type="entry name" value="RibonucZ/Hydroxyglut_hydro"/>
</dbReference>
<dbReference type="PANTHER" id="PTHR46233:SF1">
    <property type="entry name" value="CONSERVED PROTEIN"/>
    <property type="match status" value="1"/>
</dbReference>
<evidence type="ECO:0000313" key="3">
    <source>
        <dbReference type="Proteomes" id="UP000654257"/>
    </source>
</evidence>
<dbReference type="InterPro" id="IPR001279">
    <property type="entry name" value="Metallo-B-lactamas"/>
</dbReference>
<dbReference type="Pfam" id="PF00753">
    <property type="entry name" value="Lactamase_B"/>
    <property type="match status" value="1"/>
</dbReference>
<keyword evidence="3" id="KW-1185">Reference proteome</keyword>
<protein>
    <submittedName>
        <fullName evidence="2">Beta-lactamase-like protein</fullName>
    </submittedName>
</protein>
<proteinExistence type="predicted"/>
<evidence type="ECO:0000259" key="1">
    <source>
        <dbReference type="SMART" id="SM00849"/>
    </source>
</evidence>
<dbReference type="AlphaFoldDB" id="A0A917D5B8"/>
<dbReference type="PANTHER" id="PTHR46233">
    <property type="entry name" value="HYDROXYACYLGLUTATHIONE HYDROLASE GLOC"/>
    <property type="match status" value="1"/>
</dbReference>
<accession>A0A917D5B8</accession>
<dbReference type="Gene3D" id="3.60.15.10">
    <property type="entry name" value="Ribonuclease Z/Hydroxyacylglutathione hydrolase-like"/>
    <property type="match status" value="1"/>
</dbReference>
<dbReference type="Proteomes" id="UP000654257">
    <property type="component" value="Unassembled WGS sequence"/>
</dbReference>
<comment type="caution">
    <text evidence="2">The sequence shown here is derived from an EMBL/GenBank/DDBJ whole genome shotgun (WGS) entry which is preliminary data.</text>
</comment>
<feature type="domain" description="Metallo-beta-lactamase" evidence="1">
    <location>
        <begin position="52"/>
        <end position="219"/>
    </location>
</feature>
<evidence type="ECO:0000313" key="2">
    <source>
        <dbReference type="EMBL" id="GGG11371.1"/>
    </source>
</evidence>
<gene>
    <name evidence="2" type="ORF">GCM10007304_26770</name>
</gene>
<dbReference type="EMBL" id="BMCU01000003">
    <property type="protein sequence ID" value="GGG11371.1"/>
    <property type="molecule type" value="Genomic_DNA"/>
</dbReference>